<reference evidence="1 2" key="1">
    <citation type="submission" date="2021-03" db="EMBL/GenBank/DDBJ databases">
        <title>Sequencing the genomes of 1000 actinobacteria strains.</title>
        <authorList>
            <person name="Klenk H.-P."/>
        </authorList>
    </citation>
    <scope>NUCLEOTIDE SEQUENCE [LARGE SCALE GENOMIC DNA]</scope>
    <source>
        <strain evidence="1 2">DSM 45256</strain>
    </source>
</reference>
<sequence>MGVVHLTPAEMQHWASLPEDHPVAVNDRQVRVYAEQQGGLTLRYWKLALARVWDDPFMMTNDEVAKRLGVPESELEKIVADTSAALGWDGPNCHVE</sequence>
<accession>A0ABS4W6V1</accession>
<gene>
    <name evidence="1" type="ORF">JOF36_007689</name>
</gene>
<keyword evidence="2" id="KW-1185">Reference proteome</keyword>
<organism evidence="1 2">
    <name type="scientific">Pseudonocardia parietis</name>
    <dbReference type="NCBI Taxonomy" id="570936"/>
    <lineage>
        <taxon>Bacteria</taxon>
        <taxon>Bacillati</taxon>
        <taxon>Actinomycetota</taxon>
        <taxon>Actinomycetes</taxon>
        <taxon>Pseudonocardiales</taxon>
        <taxon>Pseudonocardiaceae</taxon>
        <taxon>Pseudonocardia</taxon>
    </lineage>
</organism>
<proteinExistence type="predicted"/>
<comment type="caution">
    <text evidence="1">The sequence shown here is derived from an EMBL/GenBank/DDBJ whole genome shotgun (WGS) entry which is preliminary data.</text>
</comment>
<evidence type="ECO:0000313" key="1">
    <source>
        <dbReference type="EMBL" id="MBP2371916.1"/>
    </source>
</evidence>
<protein>
    <submittedName>
        <fullName evidence="1">Uncharacterized protein</fullName>
    </submittedName>
</protein>
<dbReference type="RefSeq" id="WP_210036976.1">
    <property type="nucleotide sequence ID" value="NZ_JAGINU010000004.1"/>
</dbReference>
<dbReference type="EMBL" id="JAGINU010000004">
    <property type="protein sequence ID" value="MBP2371916.1"/>
    <property type="molecule type" value="Genomic_DNA"/>
</dbReference>
<name>A0ABS4W6V1_9PSEU</name>
<evidence type="ECO:0000313" key="2">
    <source>
        <dbReference type="Proteomes" id="UP001519295"/>
    </source>
</evidence>
<dbReference type="Proteomes" id="UP001519295">
    <property type="component" value="Unassembled WGS sequence"/>
</dbReference>